<dbReference type="PROSITE" id="PS00061">
    <property type="entry name" value="ADH_SHORT"/>
    <property type="match status" value="1"/>
</dbReference>
<sequence length="292" mass="31646">MAPPRYPGDINITHRQDVYPGIDINGRLKGAAQGKIVYITGASRGIGAATALAYARAGCRGLFLTSTSRSAADLQAVGQSLRAQVPGVEVEVCVADVTDEKAVKSSVDKCIEKFGRINVVIANAGYLEKWTKIGEIDPSEWWLSFVRGTFSVIHHSIRHLVATKGHAVLLSSGLAQILNPGSSGYATAKHALNRLAEFIQVEYGVEGVKVFSINPGGILTALSSNEPWLPPHMTDTVELASQSMVRLTSGTEDWLSGRYVNFQWDLDELETKRKDIEEKDLLKNKLDVGSLA</sequence>
<evidence type="ECO:0000259" key="4">
    <source>
        <dbReference type="SMART" id="SM00822"/>
    </source>
</evidence>
<evidence type="ECO:0000313" key="6">
    <source>
        <dbReference type="Proteomes" id="UP000305948"/>
    </source>
</evidence>
<dbReference type="InterPro" id="IPR036291">
    <property type="entry name" value="NAD(P)-bd_dom_sf"/>
</dbReference>
<name>A0A5C3NK48_9AGAM</name>
<evidence type="ECO:0000256" key="3">
    <source>
        <dbReference type="ARBA" id="ARBA00023002"/>
    </source>
</evidence>
<keyword evidence="3" id="KW-0560">Oxidoreductase</keyword>
<dbReference type="Proteomes" id="UP000305948">
    <property type="component" value="Unassembled WGS sequence"/>
</dbReference>
<dbReference type="Pfam" id="PF00106">
    <property type="entry name" value="adh_short"/>
    <property type="match status" value="1"/>
</dbReference>
<protein>
    <submittedName>
        <fullName evidence="5">NAD(P)-binding protein</fullName>
    </submittedName>
</protein>
<evidence type="ECO:0000256" key="1">
    <source>
        <dbReference type="ARBA" id="ARBA00006484"/>
    </source>
</evidence>
<dbReference type="GO" id="GO:0050664">
    <property type="term" value="F:oxidoreductase activity, acting on NAD(P)H, oxygen as acceptor"/>
    <property type="evidence" value="ECO:0007669"/>
    <property type="project" value="TreeGrafter"/>
</dbReference>
<dbReference type="AlphaFoldDB" id="A0A5C3NK48"/>
<accession>A0A5C3NK48</accession>
<dbReference type="STRING" id="5364.A0A5C3NK48"/>
<evidence type="ECO:0000256" key="2">
    <source>
        <dbReference type="ARBA" id="ARBA00022857"/>
    </source>
</evidence>
<keyword evidence="2" id="KW-0521">NADP</keyword>
<evidence type="ECO:0000313" key="5">
    <source>
        <dbReference type="EMBL" id="TFK53971.1"/>
    </source>
</evidence>
<dbReference type="Gene3D" id="3.40.50.720">
    <property type="entry name" value="NAD(P)-binding Rossmann-like Domain"/>
    <property type="match status" value="1"/>
</dbReference>
<dbReference type="EMBL" id="ML213506">
    <property type="protein sequence ID" value="TFK53971.1"/>
    <property type="molecule type" value="Genomic_DNA"/>
</dbReference>
<dbReference type="InterPro" id="IPR020904">
    <property type="entry name" value="Sc_DH/Rdtase_CS"/>
</dbReference>
<feature type="domain" description="Ketoreductase" evidence="4">
    <location>
        <begin position="35"/>
        <end position="221"/>
    </location>
</feature>
<dbReference type="GO" id="GO:0016616">
    <property type="term" value="F:oxidoreductase activity, acting on the CH-OH group of donors, NAD or NADP as acceptor"/>
    <property type="evidence" value="ECO:0007669"/>
    <property type="project" value="UniProtKB-ARBA"/>
</dbReference>
<keyword evidence="6" id="KW-1185">Reference proteome</keyword>
<dbReference type="OrthoDB" id="1933717at2759"/>
<reference evidence="5 6" key="1">
    <citation type="journal article" date="2019" name="Nat. Ecol. Evol.">
        <title>Megaphylogeny resolves global patterns of mushroom evolution.</title>
        <authorList>
            <person name="Varga T."/>
            <person name="Krizsan K."/>
            <person name="Foldi C."/>
            <person name="Dima B."/>
            <person name="Sanchez-Garcia M."/>
            <person name="Sanchez-Ramirez S."/>
            <person name="Szollosi G.J."/>
            <person name="Szarkandi J.G."/>
            <person name="Papp V."/>
            <person name="Albert L."/>
            <person name="Andreopoulos W."/>
            <person name="Angelini C."/>
            <person name="Antonin V."/>
            <person name="Barry K.W."/>
            <person name="Bougher N.L."/>
            <person name="Buchanan P."/>
            <person name="Buyck B."/>
            <person name="Bense V."/>
            <person name="Catcheside P."/>
            <person name="Chovatia M."/>
            <person name="Cooper J."/>
            <person name="Damon W."/>
            <person name="Desjardin D."/>
            <person name="Finy P."/>
            <person name="Geml J."/>
            <person name="Haridas S."/>
            <person name="Hughes K."/>
            <person name="Justo A."/>
            <person name="Karasinski D."/>
            <person name="Kautmanova I."/>
            <person name="Kiss B."/>
            <person name="Kocsube S."/>
            <person name="Kotiranta H."/>
            <person name="LaButti K.M."/>
            <person name="Lechner B.E."/>
            <person name="Liimatainen K."/>
            <person name="Lipzen A."/>
            <person name="Lukacs Z."/>
            <person name="Mihaltcheva S."/>
            <person name="Morgado L.N."/>
            <person name="Niskanen T."/>
            <person name="Noordeloos M.E."/>
            <person name="Ohm R.A."/>
            <person name="Ortiz-Santana B."/>
            <person name="Ovrebo C."/>
            <person name="Racz N."/>
            <person name="Riley R."/>
            <person name="Savchenko A."/>
            <person name="Shiryaev A."/>
            <person name="Soop K."/>
            <person name="Spirin V."/>
            <person name="Szebenyi C."/>
            <person name="Tomsovsky M."/>
            <person name="Tulloss R.E."/>
            <person name="Uehling J."/>
            <person name="Grigoriev I.V."/>
            <person name="Vagvolgyi C."/>
            <person name="Papp T."/>
            <person name="Martin F.M."/>
            <person name="Miettinen O."/>
            <person name="Hibbett D.S."/>
            <person name="Nagy L.G."/>
        </authorList>
    </citation>
    <scope>NUCLEOTIDE SEQUENCE [LARGE SCALE GENOMIC DNA]</scope>
    <source>
        <strain evidence="5 6">OMC1185</strain>
    </source>
</reference>
<dbReference type="InterPro" id="IPR057326">
    <property type="entry name" value="KR_dom"/>
</dbReference>
<organism evidence="5 6">
    <name type="scientific">Heliocybe sulcata</name>
    <dbReference type="NCBI Taxonomy" id="5364"/>
    <lineage>
        <taxon>Eukaryota</taxon>
        <taxon>Fungi</taxon>
        <taxon>Dikarya</taxon>
        <taxon>Basidiomycota</taxon>
        <taxon>Agaricomycotina</taxon>
        <taxon>Agaricomycetes</taxon>
        <taxon>Gloeophyllales</taxon>
        <taxon>Gloeophyllaceae</taxon>
        <taxon>Heliocybe</taxon>
    </lineage>
</organism>
<comment type="similarity">
    <text evidence="1">Belongs to the short-chain dehydrogenases/reductases (SDR) family.</text>
</comment>
<dbReference type="SUPFAM" id="SSF51735">
    <property type="entry name" value="NAD(P)-binding Rossmann-fold domains"/>
    <property type="match status" value="1"/>
</dbReference>
<dbReference type="PRINTS" id="PR00081">
    <property type="entry name" value="GDHRDH"/>
</dbReference>
<dbReference type="PANTHER" id="PTHR43008">
    <property type="entry name" value="BENZIL REDUCTASE"/>
    <property type="match status" value="1"/>
</dbReference>
<dbReference type="PANTHER" id="PTHR43008:SF4">
    <property type="entry name" value="CHAIN DEHYDROGENASE, PUTATIVE (AFU_ORTHOLOGUE AFUA_4G08710)-RELATED"/>
    <property type="match status" value="1"/>
</dbReference>
<dbReference type="SMART" id="SM00822">
    <property type="entry name" value="PKS_KR"/>
    <property type="match status" value="1"/>
</dbReference>
<dbReference type="InterPro" id="IPR002347">
    <property type="entry name" value="SDR_fam"/>
</dbReference>
<gene>
    <name evidence="5" type="ORF">OE88DRAFT_1675309</name>
</gene>
<proteinExistence type="inferred from homology"/>